<dbReference type="InterPro" id="IPR035965">
    <property type="entry name" value="PAS-like_dom_sf"/>
</dbReference>
<protein>
    <submittedName>
        <fullName evidence="3">PAS-domain containing protein</fullName>
    </submittedName>
</protein>
<dbReference type="Gene3D" id="3.30.450.20">
    <property type="entry name" value="PAS domain"/>
    <property type="match status" value="1"/>
</dbReference>
<dbReference type="InterPro" id="IPR000014">
    <property type="entry name" value="PAS"/>
</dbReference>
<gene>
    <name evidence="3" type="ORF">OE699_08465</name>
</gene>
<dbReference type="Pfam" id="PF12860">
    <property type="entry name" value="PAS_7"/>
    <property type="match status" value="1"/>
</dbReference>
<name>A0ABT2ZYQ5_9RHOB</name>
<evidence type="ECO:0000256" key="1">
    <source>
        <dbReference type="SAM" id="Phobius"/>
    </source>
</evidence>
<feature type="domain" description="PAS" evidence="2">
    <location>
        <begin position="387"/>
        <end position="454"/>
    </location>
</feature>
<proteinExistence type="predicted"/>
<dbReference type="RefSeq" id="WP_263847701.1">
    <property type="nucleotide sequence ID" value="NZ_JAOWKW010000006.1"/>
</dbReference>
<evidence type="ECO:0000313" key="3">
    <source>
        <dbReference type="EMBL" id="MCV2878887.1"/>
    </source>
</evidence>
<comment type="caution">
    <text evidence="3">The sequence shown here is derived from an EMBL/GenBank/DDBJ whole genome shotgun (WGS) entry which is preliminary data.</text>
</comment>
<sequence length="509" mass="55669">MQFEWMQALVIVVTSVGAAFLALFGLSVLTPRRRAGLAPSEGHLEPVVFLFDEHRLVDATAPARALLDGAATGQSEWARLSAFLAPRFDDFTQSVAQLAQRGRIELTGRDGEDALRLTAEDVNGLARITLADPAAEGCGVTVDGLSLRAQGLELEQLRQTFDHAPCPIWREDADGAVIWANRAYAQQAGVLDALTWPLPRLFEKPSSPVSNPARLRSIIDGHWFDCHSHALGREALHFALPADATVRAETSLREFVQTLTKTFADLPIGLAIFDRQRQLQMFNPALLDLTHLTPQFLSARPTLYAFLDRLREARMMPEPRDYASWRQQMSALEQASAAGYHTETWSLPNGQTYRVTGRPHPDGAVAFLFEDITSEIGLTRRFRAELEMGQEALDLMPDALAVFLPSGELALSNTAYGALWGVEPETTLGILTLRDSLSQWRAQCEIEGLSAALRNRTAQGGRGEAVEGLAQMHGGQTLRWRVAPMSGGATLVSFTPAMVAAAPKEATLP</sequence>
<keyword evidence="4" id="KW-1185">Reference proteome</keyword>
<dbReference type="EMBL" id="JAOWKW010000006">
    <property type="protein sequence ID" value="MCV2878887.1"/>
    <property type="molecule type" value="Genomic_DNA"/>
</dbReference>
<keyword evidence="1" id="KW-0472">Membrane</keyword>
<dbReference type="SMART" id="SM00091">
    <property type="entry name" value="PAS"/>
    <property type="match status" value="3"/>
</dbReference>
<feature type="domain" description="PAS" evidence="2">
    <location>
        <begin position="257"/>
        <end position="324"/>
    </location>
</feature>
<feature type="transmembrane region" description="Helical" evidence="1">
    <location>
        <begin position="6"/>
        <end position="29"/>
    </location>
</feature>
<feature type="domain" description="PAS" evidence="2">
    <location>
        <begin position="155"/>
        <end position="219"/>
    </location>
</feature>
<keyword evidence="1" id="KW-1133">Transmembrane helix</keyword>
<evidence type="ECO:0000313" key="4">
    <source>
        <dbReference type="Proteomes" id="UP001526166"/>
    </source>
</evidence>
<dbReference type="SUPFAM" id="SSF55785">
    <property type="entry name" value="PYP-like sensor domain (PAS domain)"/>
    <property type="match status" value="3"/>
</dbReference>
<evidence type="ECO:0000259" key="2">
    <source>
        <dbReference type="SMART" id="SM00091"/>
    </source>
</evidence>
<accession>A0ABT2ZYQ5</accession>
<organism evidence="3 4">
    <name type="scientific">Sedimentimonas flavescens</name>
    <dbReference type="NCBI Taxonomy" id="2851012"/>
    <lineage>
        <taxon>Bacteria</taxon>
        <taxon>Pseudomonadati</taxon>
        <taxon>Pseudomonadota</taxon>
        <taxon>Alphaproteobacteria</taxon>
        <taxon>Rhodobacterales</taxon>
        <taxon>Rhodobacter group</taxon>
        <taxon>Sedimentimonas</taxon>
    </lineage>
</organism>
<reference evidence="3 4" key="1">
    <citation type="submission" date="2022-10" db="EMBL/GenBank/DDBJ databases">
        <title>Sinirhodobacter sp. nov., isolated from ocean surface sediments.</title>
        <authorList>
            <person name="He W."/>
            <person name="Wang L."/>
            <person name="Zhang D.-F."/>
        </authorList>
    </citation>
    <scope>NUCLEOTIDE SEQUENCE [LARGE SCALE GENOMIC DNA]</scope>
    <source>
        <strain evidence="3 4">WL0115</strain>
    </source>
</reference>
<dbReference type="Proteomes" id="UP001526166">
    <property type="component" value="Unassembled WGS sequence"/>
</dbReference>
<dbReference type="Pfam" id="PF13188">
    <property type="entry name" value="PAS_8"/>
    <property type="match status" value="1"/>
</dbReference>
<keyword evidence="1" id="KW-0812">Transmembrane</keyword>